<dbReference type="InterPro" id="IPR009057">
    <property type="entry name" value="Homeodomain-like_sf"/>
</dbReference>
<evidence type="ECO:0000259" key="6">
    <source>
        <dbReference type="PROSITE" id="PS50977"/>
    </source>
</evidence>
<dbReference type="PRINTS" id="PR00455">
    <property type="entry name" value="HTHTETR"/>
</dbReference>
<evidence type="ECO:0000313" key="8">
    <source>
        <dbReference type="Proteomes" id="UP000326831"/>
    </source>
</evidence>
<dbReference type="AlphaFoldDB" id="A0A5P2UGS5"/>
<dbReference type="SUPFAM" id="SSF46689">
    <property type="entry name" value="Homeodomain-like"/>
    <property type="match status" value="1"/>
</dbReference>
<feature type="domain" description="HTH tetR-type" evidence="6">
    <location>
        <begin position="134"/>
        <end position="194"/>
    </location>
</feature>
<feature type="compositionally biased region" description="Basic residues" evidence="5">
    <location>
        <begin position="45"/>
        <end position="65"/>
    </location>
</feature>
<reference evidence="7 8" key="1">
    <citation type="submission" date="2017-09" db="EMBL/GenBank/DDBJ databases">
        <authorList>
            <person name="Lee N."/>
            <person name="Cho B.-K."/>
        </authorList>
    </citation>
    <scope>NUCLEOTIDE SEQUENCE [LARGE SCALE GENOMIC DNA]</scope>
    <source>
        <strain evidence="7 8">ATCC 27467</strain>
    </source>
</reference>
<dbReference type="GO" id="GO:0000976">
    <property type="term" value="F:transcription cis-regulatory region binding"/>
    <property type="evidence" value="ECO:0007669"/>
    <property type="project" value="TreeGrafter"/>
</dbReference>
<feature type="region of interest" description="Disordered" evidence="5">
    <location>
        <begin position="1"/>
        <end position="131"/>
    </location>
</feature>
<evidence type="ECO:0000256" key="5">
    <source>
        <dbReference type="SAM" id="MobiDB-lite"/>
    </source>
</evidence>
<dbReference type="EMBL" id="CP023701">
    <property type="protein sequence ID" value="QEU77665.1"/>
    <property type="molecule type" value="Genomic_DNA"/>
</dbReference>
<keyword evidence="3" id="KW-0804">Transcription</keyword>
<evidence type="ECO:0000256" key="2">
    <source>
        <dbReference type="ARBA" id="ARBA00023125"/>
    </source>
</evidence>
<feature type="DNA-binding region" description="H-T-H motif" evidence="4">
    <location>
        <begin position="157"/>
        <end position="176"/>
    </location>
</feature>
<keyword evidence="8" id="KW-1185">Reference proteome</keyword>
<evidence type="ECO:0000256" key="1">
    <source>
        <dbReference type="ARBA" id="ARBA00023015"/>
    </source>
</evidence>
<dbReference type="Proteomes" id="UP000326831">
    <property type="component" value="Chromosome"/>
</dbReference>
<dbReference type="InterPro" id="IPR050109">
    <property type="entry name" value="HTH-type_TetR-like_transc_reg"/>
</dbReference>
<organism evidence="7 8">
    <name type="scientific">Streptomyces subrutilus</name>
    <dbReference type="NCBI Taxonomy" id="36818"/>
    <lineage>
        <taxon>Bacteria</taxon>
        <taxon>Bacillati</taxon>
        <taxon>Actinomycetota</taxon>
        <taxon>Actinomycetes</taxon>
        <taxon>Kitasatosporales</taxon>
        <taxon>Streptomycetaceae</taxon>
        <taxon>Streptomyces</taxon>
    </lineage>
</organism>
<accession>A0A5P2UGS5</accession>
<dbReference type="PROSITE" id="PS50977">
    <property type="entry name" value="HTH_TETR_2"/>
    <property type="match status" value="1"/>
</dbReference>
<dbReference type="GO" id="GO:0003700">
    <property type="term" value="F:DNA-binding transcription factor activity"/>
    <property type="evidence" value="ECO:0007669"/>
    <property type="project" value="TreeGrafter"/>
</dbReference>
<dbReference type="Pfam" id="PF00440">
    <property type="entry name" value="TetR_N"/>
    <property type="match status" value="1"/>
</dbReference>
<dbReference type="PANTHER" id="PTHR30055:SF234">
    <property type="entry name" value="HTH-TYPE TRANSCRIPTIONAL REGULATOR BETI"/>
    <property type="match status" value="1"/>
</dbReference>
<proteinExistence type="predicted"/>
<name>A0A5P2UGS5_9ACTN</name>
<dbReference type="PANTHER" id="PTHR30055">
    <property type="entry name" value="HTH-TYPE TRANSCRIPTIONAL REGULATOR RUTR"/>
    <property type="match status" value="1"/>
</dbReference>
<dbReference type="InterPro" id="IPR001647">
    <property type="entry name" value="HTH_TetR"/>
</dbReference>
<evidence type="ECO:0000256" key="3">
    <source>
        <dbReference type="ARBA" id="ARBA00023163"/>
    </source>
</evidence>
<evidence type="ECO:0000256" key="4">
    <source>
        <dbReference type="PROSITE-ProRule" id="PRU00335"/>
    </source>
</evidence>
<evidence type="ECO:0000313" key="7">
    <source>
        <dbReference type="EMBL" id="QEU77665.1"/>
    </source>
</evidence>
<dbReference type="OrthoDB" id="3539650at2"/>
<dbReference type="KEGG" id="ssub:CP968_04645"/>
<protein>
    <submittedName>
        <fullName evidence="7">TetR/AcrR family transcriptional regulator</fullName>
    </submittedName>
</protein>
<keyword evidence="1" id="KW-0805">Transcription regulation</keyword>
<feature type="compositionally biased region" description="Gly residues" evidence="5">
    <location>
        <begin position="108"/>
        <end position="131"/>
    </location>
</feature>
<dbReference type="Gene3D" id="1.10.357.10">
    <property type="entry name" value="Tetracycline Repressor, domain 2"/>
    <property type="match status" value="1"/>
</dbReference>
<sequence>MGAAGRPRPGGLLGRGGGPQPRLPRGALAHRRPRGLALRVDLARGRGRGAGREARRRVRPVRPVRSRVTAGRGRKGERAAEPAGGVRAAHAAGEPPRVPGPAHREGAADGGAGAEGGRSGSRRAGPGGTAGGSAEVRALIVAAAVPLLVRHGATALTTSMIARAAGLGQGAVHAAFADKQALLAQCVIAAVQPGRTAESIASGDPEEPLAARLAAAAEALRAQAARMRLVCAAMPYEIHGPLAGHPVLDAEFGRVRTALVALFTAERDGLCLPPQRLADAFQSLLTPATLPGSPEPLATRDLVALFLRGARGAADRTGDAE</sequence>
<feature type="compositionally biased region" description="Low complexity" evidence="5">
    <location>
        <begin position="1"/>
        <end position="10"/>
    </location>
</feature>
<keyword evidence="2 4" id="KW-0238">DNA-binding</keyword>
<gene>
    <name evidence="7" type="ORF">CP968_04645</name>
</gene>